<evidence type="ECO:0000313" key="1">
    <source>
        <dbReference type="EMBL" id="SPO02012.1"/>
    </source>
</evidence>
<gene>
    <name evidence="1" type="ORF">DNG_04685</name>
</gene>
<name>A0AAE8SVJ5_9PEZI</name>
<protein>
    <submittedName>
        <fullName evidence="1">Uncharacterized protein</fullName>
    </submittedName>
</protein>
<keyword evidence="2" id="KW-1185">Reference proteome</keyword>
<sequence>MTDCTAAPPINCDIPAERTTSLPAAAGPLEVPPAFSNRLLTYELGGKVHEVLSLRAHTRAVADYNTVLRLHEEIISIWHGIHPALQPNNPDTSWDARYPLVEKQREYAKIHANSTLLTLHREHACVHEFSRKAAIKAAHGSLAAQDKLFHMLPPNQHRIYGLSRHSIDAATFVAYNFLGSLRAGPVELTQFDETIMAVQKSIDRLNRMQGCSQMAFRGASMLWRPPP</sequence>
<reference evidence="1" key="1">
    <citation type="submission" date="2018-03" db="EMBL/GenBank/DDBJ databases">
        <authorList>
            <person name="Guldener U."/>
        </authorList>
    </citation>
    <scope>NUCLEOTIDE SEQUENCE</scope>
</reference>
<dbReference type="Proteomes" id="UP001187682">
    <property type="component" value="Unassembled WGS sequence"/>
</dbReference>
<organism evidence="1 2">
    <name type="scientific">Cephalotrichum gorgonifer</name>
    <dbReference type="NCBI Taxonomy" id="2041049"/>
    <lineage>
        <taxon>Eukaryota</taxon>
        <taxon>Fungi</taxon>
        <taxon>Dikarya</taxon>
        <taxon>Ascomycota</taxon>
        <taxon>Pezizomycotina</taxon>
        <taxon>Sordariomycetes</taxon>
        <taxon>Hypocreomycetidae</taxon>
        <taxon>Microascales</taxon>
        <taxon>Microascaceae</taxon>
        <taxon>Cephalotrichum</taxon>
    </lineage>
</organism>
<proteinExistence type="predicted"/>
<accession>A0AAE8SVJ5</accession>
<dbReference type="EMBL" id="ONZQ02000005">
    <property type="protein sequence ID" value="SPO02012.1"/>
    <property type="molecule type" value="Genomic_DNA"/>
</dbReference>
<evidence type="ECO:0000313" key="2">
    <source>
        <dbReference type="Proteomes" id="UP001187682"/>
    </source>
</evidence>
<comment type="caution">
    <text evidence="1">The sequence shown here is derived from an EMBL/GenBank/DDBJ whole genome shotgun (WGS) entry which is preliminary data.</text>
</comment>
<dbReference type="AlphaFoldDB" id="A0AAE8SVJ5"/>